<comment type="catalytic activity">
    <reaction evidence="2">
        <text>L-homoserine + acetyl-CoA = O-acetyl-L-homoserine + CoA</text>
        <dbReference type="Rhea" id="RHEA:13701"/>
        <dbReference type="ChEBI" id="CHEBI:57287"/>
        <dbReference type="ChEBI" id="CHEBI:57288"/>
        <dbReference type="ChEBI" id="CHEBI:57476"/>
        <dbReference type="ChEBI" id="CHEBI:57716"/>
        <dbReference type="EC" id="2.3.1.31"/>
    </reaction>
</comment>
<keyword evidence="6" id="KW-1185">Reference proteome</keyword>
<comment type="caution">
    <text evidence="5">The sequence shown here is derived from an EMBL/GenBank/DDBJ whole genome shotgun (WGS) entry which is preliminary data.</text>
</comment>
<dbReference type="EMBL" id="JBHSOH010000012">
    <property type="protein sequence ID" value="MFC5848979.1"/>
    <property type="molecule type" value="Genomic_DNA"/>
</dbReference>
<dbReference type="InterPro" id="IPR029058">
    <property type="entry name" value="AB_hydrolase_fold"/>
</dbReference>
<comment type="caution">
    <text evidence="2">Lacks conserved residue(s) required for the propagation of feature annotation.</text>
</comment>
<comment type="pathway">
    <text evidence="2">Amino-acid biosynthesis; L-methionine biosynthesis via de novo pathway; O-acetyl-L-homoserine from L-homoserine: step 1/1.</text>
</comment>
<accession>A0ABW1DMD1</accession>
<feature type="active site" evidence="2">
    <location>
        <position position="285"/>
    </location>
</feature>
<dbReference type="Pfam" id="PF00561">
    <property type="entry name" value="Abhydrolase_1"/>
    <property type="match status" value="1"/>
</dbReference>
<dbReference type="SUPFAM" id="SSF53474">
    <property type="entry name" value="alpha/beta-Hydrolases"/>
    <property type="match status" value="1"/>
</dbReference>
<reference evidence="6" key="1">
    <citation type="journal article" date="2019" name="Int. J. Syst. Evol. Microbiol.">
        <title>The Global Catalogue of Microorganisms (GCM) 10K type strain sequencing project: providing services to taxonomists for standard genome sequencing and annotation.</title>
        <authorList>
            <consortium name="The Broad Institute Genomics Platform"/>
            <consortium name="The Broad Institute Genome Sequencing Center for Infectious Disease"/>
            <person name="Wu L."/>
            <person name="Ma J."/>
        </authorList>
    </citation>
    <scope>NUCLEOTIDE SEQUENCE [LARGE SCALE GENOMIC DNA]</scope>
    <source>
        <strain evidence="6">CGMCC 1.15053</strain>
    </source>
</reference>
<feature type="active site" evidence="2">
    <location>
        <position position="314"/>
    </location>
</feature>
<dbReference type="InterPro" id="IPR000073">
    <property type="entry name" value="AB_hydrolase_1"/>
</dbReference>
<protein>
    <recommendedName>
        <fullName evidence="2">Homoserine O-acetyltransferase</fullName>
        <shortName evidence="2">HAT</shortName>
        <ecNumber evidence="2">2.3.1.31</ecNumber>
    </recommendedName>
    <alternativeName>
        <fullName evidence="2">Homoserine transacetylase</fullName>
        <shortName evidence="2">HTA</shortName>
    </alternativeName>
</protein>
<keyword evidence="2" id="KW-0486">Methionine biosynthesis</keyword>
<keyword evidence="2" id="KW-0028">Amino-acid biosynthesis</keyword>
<feature type="binding site" evidence="2">
    <location>
        <position position="205"/>
    </location>
    <ligand>
        <name>substrate</name>
    </ligand>
</feature>
<name>A0ABW1DMD1_9DEIO</name>
<feature type="domain" description="AB hydrolase-1" evidence="4">
    <location>
        <begin position="61"/>
        <end position="319"/>
    </location>
</feature>
<keyword evidence="2" id="KW-0012">Acyltransferase</keyword>
<comment type="subunit">
    <text evidence="2">Homodimer.</text>
</comment>
<comment type="function">
    <text evidence="2">Transfers an acetyl group from acetyl-CoA to L-homoserine, forming acetyl-L-homoserine.</text>
</comment>
<dbReference type="PIRSF" id="PIRSF000443">
    <property type="entry name" value="Homoser_Ac_trans"/>
    <property type="match status" value="1"/>
</dbReference>
<dbReference type="EC" id="2.3.1.31" evidence="2"/>
<feature type="active site" description="Nucleophile" evidence="2">
    <location>
        <position position="148"/>
    </location>
</feature>
<keyword evidence="2" id="KW-0963">Cytoplasm</keyword>
<proteinExistence type="inferred from homology"/>
<comment type="subcellular location">
    <subcellularLocation>
        <location evidence="2">Cytoplasm</location>
    </subcellularLocation>
</comment>
<feature type="binding site" evidence="2">
    <location>
        <position position="315"/>
    </location>
    <ligand>
        <name>substrate</name>
    </ligand>
</feature>
<dbReference type="GO" id="GO:0016787">
    <property type="term" value="F:hydrolase activity"/>
    <property type="evidence" value="ECO:0007669"/>
    <property type="project" value="UniProtKB-KW"/>
</dbReference>
<keyword evidence="1 2" id="KW-0808">Transferase</keyword>
<dbReference type="PANTHER" id="PTHR32268">
    <property type="entry name" value="HOMOSERINE O-ACETYLTRANSFERASE"/>
    <property type="match status" value="1"/>
</dbReference>
<dbReference type="RefSeq" id="WP_380049533.1">
    <property type="nucleotide sequence ID" value="NZ_JBHSOH010000012.1"/>
</dbReference>
<evidence type="ECO:0000256" key="3">
    <source>
        <dbReference type="SAM" id="MobiDB-lite"/>
    </source>
</evidence>
<keyword evidence="5" id="KW-0378">Hydrolase</keyword>
<gene>
    <name evidence="2" type="primary">metXA</name>
    <name evidence="5" type="ORF">ACFPQ6_11725</name>
</gene>
<evidence type="ECO:0000313" key="6">
    <source>
        <dbReference type="Proteomes" id="UP001595979"/>
    </source>
</evidence>
<comment type="similarity">
    <text evidence="2">Belongs to the AB hydrolase superfamily. MetX family.</text>
</comment>
<dbReference type="PANTHER" id="PTHR32268:SF11">
    <property type="entry name" value="HOMOSERINE O-ACETYLTRANSFERASE"/>
    <property type="match status" value="1"/>
</dbReference>
<evidence type="ECO:0000256" key="1">
    <source>
        <dbReference type="ARBA" id="ARBA00022679"/>
    </source>
</evidence>
<dbReference type="Gene3D" id="3.40.50.1820">
    <property type="entry name" value="alpha/beta hydrolase"/>
    <property type="match status" value="1"/>
</dbReference>
<feature type="region of interest" description="Disordered" evidence="3">
    <location>
        <begin position="334"/>
        <end position="353"/>
    </location>
</feature>
<dbReference type="HAMAP" id="MF_00296">
    <property type="entry name" value="MetX_acyltransf"/>
    <property type="match status" value="1"/>
</dbReference>
<dbReference type="InterPro" id="IPR008220">
    <property type="entry name" value="HAT_MetX-like"/>
</dbReference>
<sequence>MTVSTRPAPAFVPVAPAADPAPRRSALLFREAPLLLDCGRPVNDVRVAYHTYGEAREDATLVLHALTGTSAVHEWWPDFLGEGRPLDPARDYVICANVLGGCAGSTGPAELPQIAGQDAPLSLRDMARVGRALLEHLGVRRVRVVGASMGGMLAYAWLLECPDLVERAVIVAAPARHSPWAIGLNTAARSAIRAAPGGEGLKVARQIAMLSYRSPESLALTQAGQRRPGVPAVTSYLEYQGEKLQARFCERSYLALTGAMDAFSPGGADLRSVQVPVLVVGITSDVLYPAAEVRACAAELPRASYWELDSPHGHDAFLMDPQELPQRVAAFLHGQGVAGPPAPPTRADGGERR</sequence>
<dbReference type="Proteomes" id="UP001595979">
    <property type="component" value="Unassembled WGS sequence"/>
</dbReference>
<evidence type="ECO:0000313" key="5">
    <source>
        <dbReference type="EMBL" id="MFC5848979.1"/>
    </source>
</evidence>
<evidence type="ECO:0000256" key="2">
    <source>
        <dbReference type="HAMAP-Rule" id="MF_00296"/>
    </source>
</evidence>
<evidence type="ECO:0000259" key="4">
    <source>
        <dbReference type="Pfam" id="PF00561"/>
    </source>
</evidence>
<organism evidence="5 6">
    <name type="scientific">Deinococcus petrolearius</name>
    <dbReference type="NCBI Taxonomy" id="1751295"/>
    <lineage>
        <taxon>Bacteria</taxon>
        <taxon>Thermotogati</taxon>
        <taxon>Deinococcota</taxon>
        <taxon>Deinococci</taxon>
        <taxon>Deinococcales</taxon>
        <taxon>Deinococcaceae</taxon>
        <taxon>Deinococcus</taxon>
    </lineage>
</organism>